<dbReference type="PROSITE" id="PS51257">
    <property type="entry name" value="PROKAR_LIPOPROTEIN"/>
    <property type="match status" value="1"/>
</dbReference>
<evidence type="ECO:0000256" key="4">
    <source>
        <dbReference type="ARBA" id="ARBA00023136"/>
    </source>
</evidence>
<accession>A0ABY3VJQ9</accession>
<sequence>MTSRRWCAGIAVAGAAALAGCHYDPYPWPRPGQPSATPLENQLSQRDSLQDAANDLIAVAKEIREAVQRVYPGAQWSAVTHGGQAGCDPPFTFLTGTVYQLPHYSTPAPTSPADREAVVAAAADVLRARHADNIDEAKGQSVSGQLPRDHGLPRLTIGTPAAPARPLITVEGQTGCHHTAPGPGPWDTAPTPTP</sequence>
<dbReference type="EMBL" id="CP092488">
    <property type="protein sequence ID" value="UMB68876.1"/>
    <property type="molecule type" value="Genomic_DNA"/>
</dbReference>
<dbReference type="Pfam" id="PF16708">
    <property type="entry name" value="LppA"/>
    <property type="match status" value="1"/>
</dbReference>
<evidence type="ECO:0000256" key="7">
    <source>
        <dbReference type="SAM" id="MobiDB-lite"/>
    </source>
</evidence>
<protein>
    <submittedName>
        <fullName evidence="8">LppA family lipoprotein</fullName>
    </submittedName>
</protein>
<keyword evidence="5" id="KW-0564">Palmitate</keyword>
<evidence type="ECO:0000256" key="2">
    <source>
        <dbReference type="ARBA" id="ARBA00022475"/>
    </source>
</evidence>
<dbReference type="Gene3D" id="3.30.2030.20">
    <property type="match status" value="1"/>
</dbReference>
<feature type="region of interest" description="Disordered" evidence="7">
    <location>
        <begin position="175"/>
        <end position="194"/>
    </location>
</feature>
<evidence type="ECO:0000313" key="8">
    <source>
        <dbReference type="EMBL" id="UMB68876.1"/>
    </source>
</evidence>
<evidence type="ECO:0000256" key="3">
    <source>
        <dbReference type="ARBA" id="ARBA00022729"/>
    </source>
</evidence>
<dbReference type="RefSeq" id="WP_240260577.1">
    <property type="nucleotide sequence ID" value="NZ_CP092488.2"/>
</dbReference>
<keyword evidence="6 8" id="KW-0449">Lipoprotein</keyword>
<evidence type="ECO:0000256" key="1">
    <source>
        <dbReference type="ARBA" id="ARBA00004193"/>
    </source>
</evidence>
<keyword evidence="9" id="KW-1185">Reference proteome</keyword>
<keyword evidence="3" id="KW-0732">Signal</keyword>
<evidence type="ECO:0000256" key="5">
    <source>
        <dbReference type="ARBA" id="ARBA00023139"/>
    </source>
</evidence>
<dbReference type="InterPro" id="IPR032018">
    <property type="entry name" value="LppA/LppB/LprP"/>
</dbReference>
<evidence type="ECO:0000313" key="9">
    <source>
        <dbReference type="Proteomes" id="UP001055336"/>
    </source>
</evidence>
<reference evidence="8" key="1">
    <citation type="submission" date="2022-08" db="EMBL/GenBank/DDBJ databases">
        <title>Whole genome sequencing of non-tuberculosis mycobacteria type-strains.</title>
        <authorList>
            <person name="Igarashi Y."/>
            <person name="Osugi A."/>
            <person name="Mitarai S."/>
        </authorList>
    </citation>
    <scope>NUCLEOTIDE SEQUENCE</scope>
    <source>
        <strain evidence="8">DSM 45127</strain>
    </source>
</reference>
<keyword evidence="2" id="KW-1003">Cell membrane</keyword>
<organism evidence="8 9">
    <name type="scientific">Mycobacterium paraterrae</name>
    <dbReference type="NCBI Taxonomy" id="577492"/>
    <lineage>
        <taxon>Bacteria</taxon>
        <taxon>Bacillati</taxon>
        <taxon>Actinomycetota</taxon>
        <taxon>Actinomycetes</taxon>
        <taxon>Mycobacteriales</taxon>
        <taxon>Mycobacteriaceae</taxon>
        <taxon>Mycobacterium</taxon>
    </lineage>
</organism>
<name>A0ABY3VJQ9_9MYCO</name>
<evidence type="ECO:0000256" key="6">
    <source>
        <dbReference type="ARBA" id="ARBA00023288"/>
    </source>
</evidence>
<proteinExistence type="predicted"/>
<gene>
    <name evidence="8" type="ORF">MKK62_21165</name>
</gene>
<keyword evidence="4" id="KW-0472">Membrane</keyword>
<dbReference type="Proteomes" id="UP001055336">
    <property type="component" value="Chromosome"/>
</dbReference>
<comment type="subcellular location">
    <subcellularLocation>
        <location evidence="1">Cell membrane</location>
        <topology evidence="1">Lipid-anchor</topology>
    </subcellularLocation>
</comment>